<name>A0A6N9NMM8_9FLAO</name>
<proteinExistence type="predicted"/>
<keyword evidence="2" id="KW-1185">Reference proteome</keyword>
<dbReference type="AlphaFoldDB" id="A0A6N9NMM8"/>
<reference evidence="1 2" key="1">
    <citation type="submission" date="2019-12" db="EMBL/GenBank/DDBJ databases">
        <authorList>
            <person name="Zhao J."/>
        </authorList>
    </citation>
    <scope>NUCLEOTIDE SEQUENCE [LARGE SCALE GENOMIC DNA]</scope>
    <source>
        <strain evidence="1 2">S-15</strain>
    </source>
</reference>
<organism evidence="1 2">
    <name type="scientific">Acidiluteibacter ferrifornacis</name>
    <dbReference type="NCBI Taxonomy" id="2692424"/>
    <lineage>
        <taxon>Bacteria</taxon>
        <taxon>Pseudomonadati</taxon>
        <taxon>Bacteroidota</taxon>
        <taxon>Flavobacteriia</taxon>
        <taxon>Flavobacteriales</taxon>
        <taxon>Cryomorphaceae</taxon>
        <taxon>Acidiluteibacter</taxon>
    </lineage>
</organism>
<evidence type="ECO:0000313" key="1">
    <source>
        <dbReference type="EMBL" id="NBG66721.1"/>
    </source>
</evidence>
<comment type="caution">
    <text evidence="1">The sequence shown here is derived from an EMBL/GenBank/DDBJ whole genome shotgun (WGS) entry which is preliminary data.</text>
</comment>
<gene>
    <name evidence="1" type="ORF">GQN54_11400</name>
</gene>
<dbReference type="Proteomes" id="UP000470771">
    <property type="component" value="Unassembled WGS sequence"/>
</dbReference>
<evidence type="ECO:0000313" key="2">
    <source>
        <dbReference type="Proteomes" id="UP000470771"/>
    </source>
</evidence>
<sequence length="355" mass="39689">MIGLMACEKEAIESDPVMPGNYSNGFNNELLASRIVNETYAKYSEMTDKDFFNVINPIKNQLVENKQLNTDKSGEAIPLGDIFFFYEGTINAIHAHILDPNDEIDSYFSTFEVPIFEEDGKYFIETSDYNSFYSEILDNIDTEINVDSNQYLILADLSLTNVSSNSATINVMLGVGTAASSSMNFTYTPGGEVHGSNKAGWCGASNTQGVDAMNFISSYLNGLSTTANLVCNANETKALILKGTWKLEDINQNTTIFGNGFQIGNYYWQSYTNSCIGNNSDTYDNEAQWMNWYNKSTQNLPAVKSYFTAQTGFQDMEFLYAQLFAYSSGNNFANANGRNFHHPGWYFFGKAYCDQ</sequence>
<dbReference type="RefSeq" id="WP_160633679.1">
    <property type="nucleotide sequence ID" value="NZ_WWNE01000009.1"/>
</dbReference>
<dbReference type="EMBL" id="WWNE01000009">
    <property type="protein sequence ID" value="NBG66721.1"/>
    <property type="molecule type" value="Genomic_DNA"/>
</dbReference>
<protein>
    <submittedName>
        <fullName evidence="1">Uncharacterized protein</fullName>
    </submittedName>
</protein>
<accession>A0A6N9NMM8</accession>